<evidence type="ECO:0000256" key="2">
    <source>
        <dbReference type="ARBA" id="ARBA00022840"/>
    </source>
</evidence>
<dbReference type="Gene3D" id="3.40.50.300">
    <property type="entry name" value="P-loop containing nucleotide triphosphate hydrolases"/>
    <property type="match status" value="2"/>
</dbReference>
<proteinExistence type="predicted"/>
<keyword evidence="1" id="KW-0547">Nucleotide-binding</keyword>
<sequence>MVNTRHGLLRSPATLRRKNMLFIQASKITKQFDHEPLFVDISLQLAAGDRVALVGANGTGKSTLMDILLGSDTPSDGVVSRAKDATIAHLNQQLIDTPATVTAFLGASQPALTKLQDALRYCENQMSQPDADLDKVLARYANLQQDFEDQGGYAFADRINTVMKGLAIWAYRDTPVNQLSGGERMRVALAQLLLSDADFFLLDEPTNHLDTTGIEWLEQFLLKGKTGYLVISHDRMFLDRVTTQTWEIEDGELVTYPGNYSRYIKLKAERLASIQKDHDLQAKAIRKLQLQIRQYRQWANESQNEKFFRKAKELEKRLAKIQVIQVPQPPKHRLQNVRTAGRSGNDVITARDLGESFGPRTLFQHADFQIHRGDRVAVTGANGTGKSTLVKLILGQLTPTSGTVTLGASLQPGYLPQNPQFDRPQERLLAYVQTFMPNEQAARQAMARFGFFADDAARRLQDLSGGERIRLTLLQLFQKKINLLILDEPTNHLDISAREEIESLLQEYAGTLLIVSHDRYLLRKLCDQELHIAEERIVQRMLDMAD</sequence>
<dbReference type="InterPro" id="IPR027417">
    <property type="entry name" value="P-loop_NTPase"/>
</dbReference>
<dbReference type="GO" id="GO:0016887">
    <property type="term" value="F:ATP hydrolysis activity"/>
    <property type="evidence" value="ECO:0007669"/>
    <property type="project" value="InterPro"/>
</dbReference>
<dbReference type="NCBIfam" id="NF000355">
    <property type="entry name" value="ribo_prot_ABC_F"/>
    <property type="match status" value="1"/>
</dbReference>
<protein>
    <submittedName>
        <fullName evidence="4">ABC transporter ATP-binding protein</fullName>
    </submittedName>
</protein>
<evidence type="ECO:0000313" key="5">
    <source>
        <dbReference type="Proteomes" id="UP000051330"/>
    </source>
</evidence>
<evidence type="ECO:0000313" key="4">
    <source>
        <dbReference type="EMBL" id="KRL12449.1"/>
    </source>
</evidence>
<evidence type="ECO:0000259" key="3">
    <source>
        <dbReference type="PROSITE" id="PS50893"/>
    </source>
</evidence>
<keyword evidence="2 4" id="KW-0067">ATP-binding</keyword>
<dbReference type="PANTHER" id="PTHR42855">
    <property type="entry name" value="ABC TRANSPORTER ATP-BINDING SUBUNIT"/>
    <property type="match status" value="1"/>
</dbReference>
<dbReference type="Proteomes" id="UP000051330">
    <property type="component" value="Unassembled WGS sequence"/>
</dbReference>
<dbReference type="STRING" id="1423792.FD09_GL003033"/>
<dbReference type="InterPro" id="IPR032781">
    <property type="entry name" value="ABC_tran_Xtn"/>
</dbReference>
<dbReference type="SUPFAM" id="SSF52540">
    <property type="entry name" value="P-loop containing nucleoside triphosphate hydrolases"/>
    <property type="match status" value="2"/>
</dbReference>
<dbReference type="AlphaFoldDB" id="A0A0R1MWQ0"/>
<dbReference type="PROSITE" id="PS00211">
    <property type="entry name" value="ABC_TRANSPORTER_1"/>
    <property type="match status" value="1"/>
</dbReference>
<dbReference type="PANTHER" id="PTHR42855:SF2">
    <property type="entry name" value="DRUG RESISTANCE ABC TRANSPORTER,ATP-BINDING PROTEIN"/>
    <property type="match status" value="1"/>
</dbReference>
<dbReference type="InterPro" id="IPR003439">
    <property type="entry name" value="ABC_transporter-like_ATP-bd"/>
</dbReference>
<gene>
    <name evidence="4" type="ORF">FD09_GL003033</name>
</gene>
<dbReference type="EMBL" id="AZEC01000008">
    <property type="protein sequence ID" value="KRL12449.1"/>
    <property type="molecule type" value="Genomic_DNA"/>
</dbReference>
<dbReference type="InterPro" id="IPR051309">
    <property type="entry name" value="ABCF_ATPase"/>
</dbReference>
<dbReference type="GO" id="GO:0005524">
    <property type="term" value="F:ATP binding"/>
    <property type="evidence" value="ECO:0007669"/>
    <property type="project" value="UniProtKB-KW"/>
</dbReference>
<feature type="domain" description="ABC transporter" evidence="3">
    <location>
        <begin position="23"/>
        <end position="275"/>
    </location>
</feature>
<reference evidence="4 5" key="1">
    <citation type="journal article" date="2015" name="Genome Announc.">
        <title>Expanding the biotechnology potential of lactobacilli through comparative genomics of 213 strains and associated genera.</title>
        <authorList>
            <person name="Sun Z."/>
            <person name="Harris H.M."/>
            <person name="McCann A."/>
            <person name="Guo C."/>
            <person name="Argimon S."/>
            <person name="Zhang W."/>
            <person name="Yang X."/>
            <person name="Jeffery I.B."/>
            <person name="Cooney J.C."/>
            <person name="Kagawa T.F."/>
            <person name="Liu W."/>
            <person name="Song Y."/>
            <person name="Salvetti E."/>
            <person name="Wrobel A."/>
            <person name="Rasinkangas P."/>
            <person name="Parkhill J."/>
            <person name="Rea M.C."/>
            <person name="O'Sullivan O."/>
            <person name="Ritari J."/>
            <person name="Douillard F.P."/>
            <person name="Paul Ross R."/>
            <person name="Yang R."/>
            <person name="Briner A.E."/>
            <person name="Felis G.E."/>
            <person name="de Vos W.M."/>
            <person name="Barrangou R."/>
            <person name="Klaenhammer T.R."/>
            <person name="Caufield P.W."/>
            <person name="Cui Y."/>
            <person name="Zhang H."/>
            <person name="O'Toole P.W."/>
        </authorList>
    </citation>
    <scope>NUCLEOTIDE SEQUENCE [LARGE SCALE GENOMIC DNA]</scope>
    <source>
        <strain evidence="4 5">DSM 12744</strain>
    </source>
</reference>
<dbReference type="InterPro" id="IPR003593">
    <property type="entry name" value="AAA+_ATPase"/>
</dbReference>
<keyword evidence="5" id="KW-1185">Reference proteome</keyword>
<dbReference type="PATRIC" id="fig|1423792.3.peg.3116"/>
<dbReference type="CDD" id="cd03221">
    <property type="entry name" value="ABCF_EF-3"/>
    <property type="match status" value="2"/>
</dbReference>
<dbReference type="PROSITE" id="PS50893">
    <property type="entry name" value="ABC_TRANSPORTER_2"/>
    <property type="match status" value="2"/>
</dbReference>
<evidence type="ECO:0000256" key="1">
    <source>
        <dbReference type="ARBA" id="ARBA00022741"/>
    </source>
</evidence>
<dbReference type="Pfam" id="PF12848">
    <property type="entry name" value="ABC_tran_Xtn"/>
    <property type="match status" value="1"/>
</dbReference>
<accession>A0A0R1MWQ0</accession>
<comment type="caution">
    <text evidence="4">The sequence shown here is derived from an EMBL/GenBank/DDBJ whole genome shotgun (WGS) entry which is preliminary data.</text>
</comment>
<dbReference type="FunFam" id="3.40.50.300:FF:000011">
    <property type="entry name" value="Putative ABC transporter ATP-binding component"/>
    <property type="match status" value="1"/>
</dbReference>
<dbReference type="SMART" id="SM00382">
    <property type="entry name" value="AAA"/>
    <property type="match status" value="2"/>
</dbReference>
<dbReference type="Pfam" id="PF00005">
    <property type="entry name" value="ABC_tran"/>
    <property type="match status" value="2"/>
</dbReference>
<organism evidence="4 5">
    <name type="scientific">Schleiferilactobacillus perolens DSM 12744</name>
    <dbReference type="NCBI Taxonomy" id="1423792"/>
    <lineage>
        <taxon>Bacteria</taxon>
        <taxon>Bacillati</taxon>
        <taxon>Bacillota</taxon>
        <taxon>Bacilli</taxon>
        <taxon>Lactobacillales</taxon>
        <taxon>Lactobacillaceae</taxon>
        <taxon>Schleiferilactobacillus</taxon>
    </lineage>
</organism>
<name>A0A0R1MWQ0_9LACO</name>
<feature type="domain" description="ABC transporter" evidence="3">
    <location>
        <begin position="348"/>
        <end position="544"/>
    </location>
</feature>
<dbReference type="InterPro" id="IPR017871">
    <property type="entry name" value="ABC_transporter-like_CS"/>
</dbReference>